<feature type="compositionally biased region" description="Basic and acidic residues" evidence="3">
    <location>
        <begin position="1"/>
        <end position="14"/>
    </location>
</feature>
<evidence type="ECO:0000259" key="5">
    <source>
        <dbReference type="PROSITE" id="PS50850"/>
    </source>
</evidence>
<feature type="transmembrane region" description="Helical" evidence="4">
    <location>
        <begin position="82"/>
        <end position="104"/>
    </location>
</feature>
<keyword evidence="7" id="KW-1185">Reference proteome</keyword>
<keyword evidence="4" id="KW-0472">Membrane</keyword>
<gene>
    <name evidence="6" type="ORF">CBER1_03125</name>
</gene>
<protein>
    <recommendedName>
        <fullName evidence="5">Major facilitator superfamily (MFS) profile domain-containing protein</fullName>
    </recommendedName>
</protein>
<dbReference type="Pfam" id="PF07690">
    <property type="entry name" value="MFS_1"/>
    <property type="match status" value="1"/>
</dbReference>
<dbReference type="InterPro" id="IPR050327">
    <property type="entry name" value="Proton-linked_MCT"/>
</dbReference>
<keyword evidence="4" id="KW-0812">Transmembrane</keyword>
<dbReference type="GO" id="GO:0022857">
    <property type="term" value="F:transmembrane transporter activity"/>
    <property type="evidence" value="ECO:0007669"/>
    <property type="project" value="InterPro"/>
</dbReference>
<dbReference type="OrthoDB" id="5667at2759"/>
<evidence type="ECO:0000256" key="4">
    <source>
        <dbReference type="SAM" id="Phobius"/>
    </source>
</evidence>
<feature type="transmembrane region" description="Helical" evidence="4">
    <location>
        <begin position="42"/>
        <end position="62"/>
    </location>
</feature>
<comment type="subcellular location">
    <subcellularLocation>
        <location evidence="1">Membrane</location>
        <topology evidence="1">Multi-pass membrane protein</topology>
    </subcellularLocation>
</comment>
<evidence type="ECO:0000313" key="7">
    <source>
        <dbReference type="Proteomes" id="UP000237631"/>
    </source>
</evidence>
<accession>A0A2S6CK45</accession>
<dbReference type="CDD" id="cd17352">
    <property type="entry name" value="MFS_MCT_SLC16"/>
    <property type="match status" value="1"/>
</dbReference>
<comment type="caution">
    <text evidence="6">The sequence shown here is derived from an EMBL/GenBank/DDBJ whole genome shotgun (WGS) entry which is preliminary data.</text>
</comment>
<feature type="transmembrane region" description="Helical" evidence="4">
    <location>
        <begin position="330"/>
        <end position="350"/>
    </location>
</feature>
<feature type="transmembrane region" description="Helical" evidence="4">
    <location>
        <begin position="388"/>
        <end position="407"/>
    </location>
</feature>
<evidence type="ECO:0000256" key="3">
    <source>
        <dbReference type="SAM" id="MobiDB-lite"/>
    </source>
</evidence>
<dbReference type="InterPro" id="IPR020846">
    <property type="entry name" value="MFS_dom"/>
</dbReference>
<feature type="transmembrane region" description="Helical" evidence="4">
    <location>
        <begin position="356"/>
        <end position="381"/>
    </location>
</feature>
<dbReference type="InterPro" id="IPR011701">
    <property type="entry name" value="MFS"/>
</dbReference>
<dbReference type="PANTHER" id="PTHR11360:SF250">
    <property type="entry name" value="MFS-TYPE TRANSPORTER AFUA_1G00970"/>
    <property type="match status" value="1"/>
</dbReference>
<feature type="transmembrane region" description="Helical" evidence="4">
    <location>
        <begin position="200"/>
        <end position="222"/>
    </location>
</feature>
<feature type="domain" description="Major facilitator superfamily (MFS) profile" evidence="5">
    <location>
        <begin position="41"/>
        <end position="444"/>
    </location>
</feature>
<sequence>MDAEHSDSTDKNVKMSDSVDTSRNNSAVQSESHKSEISWRSASALCGSALAYFITVGFINAYGVFQQYYTAHYLPTYSNFQISWIGAFANFMVFACAVPAGILADRFGPTIPILIGCILEAVAVFMVSLCREYYQFFLAQAVLLGVGMSFIAIPTSTIVPLYFERNRGLAQGLSIAGSSLGGIVWPITLDQMLNKDNLSFGWTMRIIGFALLPLMAAVLLTVRKPLPAVSASDSADATVQQEEKGEANTTKKAKKDLTPLKQPPFILLCIGLAIAYFGFFTPLYYIPVYAATSLHKSEDFAFHLVSILNAASMCGRVIPGFLADHYLGHFNTLAISATISGVVTFCWTTATSSAGLVVWVVAYGFTSGAILSLQLACATVLTTERPELRGTAVGLTLASVSLTGLFGPPIAGELVERGYFALASFAGAALLAGGVLLGMARWTKKAGIWVKV</sequence>
<evidence type="ECO:0000313" key="6">
    <source>
        <dbReference type="EMBL" id="PPJ60095.1"/>
    </source>
</evidence>
<keyword evidence="4" id="KW-1133">Transmembrane helix</keyword>
<feature type="region of interest" description="Disordered" evidence="3">
    <location>
        <begin position="1"/>
        <end position="29"/>
    </location>
</feature>
<organism evidence="6 7">
    <name type="scientific">Cercospora berteroae</name>
    <dbReference type="NCBI Taxonomy" id="357750"/>
    <lineage>
        <taxon>Eukaryota</taxon>
        <taxon>Fungi</taxon>
        <taxon>Dikarya</taxon>
        <taxon>Ascomycota</taxon>
        <taxon>Pezizomycotina</taxon>
        <taxon>Dothideomycetes</taxon>
        <taxon>Dothideomycetidae</taxon>
        <taxon>Mycosphaerellales</taxon>
        <taxon>Mycosphaerellaceae</taxon>
        <taxon>Cercospora</taxon>
    </lineage>
</organism>
<comment type="similarity">
    <text evidence="2">Belongs to the major facilitator superfamily. Monocarboxylate porter (TC 2.A.1.13) family.</text>
</comment>
<name>A0A2S6CK45_9PEZI</name>
<proteinExistence type="inferred from homology"/>
<feature type="transmembrane region" description="Helical" evidence="4">
    <location>
        <begin position="265"/>
        <end position="288"/>
    </location>
</feature>
<dbReference type="EMBL" id="PNEN01000313">
    <property type="protein sequence ID" value="PPJ60095.1"/>
    <property type="molecule type" value="Genomic_DNA"/>
</dbReference>
<evidence type="ECO:0000256" key="1">
    <source>
        <dbReference type="ARBA" id="ARBA00004141"/>
    </source>
</evidence>
<feature type="transmembrane region" description="Helical" evidence="4">
    <location>
        <begin position="300"/>
        <end position="318"/>
    </location>
</feature>
<reference evidence="7" key="1">
    <citation type="journal article" date="2017" name="bioRxiv">
        <title>Conservation of a gene cluster reveals novel cercosporin biosynthetic mechanisms and extends production to the genus Colletotrichum.</title>
        <authorList>
            <person name="de Jonge R."/>
            <person name="Ebert M.K."/>
            <person name="Huitt-Roehl C.R."/>
            <person name="Pal P."/>
            <person name="Suttle J.C."/>
            <person name="Spanner R.E."/>
            <person name="Neubauer J.D."/>
            <person name="Jurick W.M.II."/>
            <person name="Stott K.A."/>
            <person name="Secor G.A."/>
            <person name="Thomma B.P.H.J."/>
            <person name="Van de Peer Y."/>
            <person name="Townsend C.A."/>
            <person name="Bolton M.D."/>
        </authorList>
    </citation>
    <scope>NUCLEOTIDE SEQUENCE [LARGE SCALE GENOMIC DNA]</scope>
    <source>
        <strain evidence="7">CBS538.71</strain>
    </source>
</reference>
<dbReference type="PANTHER" id="PTHR11360">
    <property type="entry name" value="MONOCARBOXYLATE TRANSPORTER"/>
    <property type="match status" value="1"/>
</dbReference>
<dbReference type="InterPro" id="IPR036259">
    <property type="entry name" value="MFS_trans_sf"/>
</dbReference>
<feature type="transmembrane region" description="Helical" evidence="4">
    <location>
        <begin position="169"/>
        <end position="188"/>
    </location>
</feature>
<dbReference type="SUPFAM" id="SSF103473">
    <property type="entry name" value="MFS general substrate transporter"/>
    <property type="match status" value="1"/>
</dbReference>
<dbReference type="GO" id="GO:0016020">
    <property type="term" value="C:membrane"/>
    <property type="evidence" value="ECO:0007669"/>
    <property type="project" value="UniProtKB-SubCell"/>
</dbReference>
<dbReference type="Gene3D" id="1.20.1250.20">
    <property type="entry name" value="MFS general substrate transporter like domains"/>
    <property type="match status" value="1"/>
</dbReference>
<dbReference type="PROSITE" id="PS50850">
    <property type="entry name" value="MFS"/>
    <property type="match status" value="1"/>
</dbReference>
<feature type="transmembrane region" description="Helical" evidence="4">
    <location>
        <begin position="419"/>
        <end position="439"/>
    </location>
</feature>
<dbReference type="Proteomes" id="UP000237631">
    <property type="component" value="Unassembled WGS sequence"/>
</dbReference>
<dbReference type="AlphaFoldDB" id="A0A2S6CK45"/>
<feature type="compositionally biased region" description="Polar residues" evidence="3">
    <location>
        <begin position="18"/>
        <end position="29"/>
    </location>
</feature>
<feature type="transmembrane region" description="Helical" evidence="4">
    <location>
        <begin position="111"/>
        <end position="129"/>
    </location>
</feature>
<feature type="transmembrane region" description="Helical" evidence="4">
    <location>
        <begin position="141"/>
        <end position="162"/>
    </location>
</feature>
<evidence type="ECO:0000256" key="2">
    <source>
        <dbReference type="ARBA" id="ARBA00006727"/>
    </source>
</evidence>